<dbReference type="AlphaFoldDB" id="A0A1V9EP47"/>
<dbReference type="PRINTS" id="PR00080">
    <property type="entry name" value="SDRFAMILY"/>
</dbReference>
<protein>
    <submittedName>
        <fullName evidence="4">Short-chain dehydrogenase/reductase</fullName>
    </submittedName>
</protein>
<dbReference type="SUPFAM" id="SSF51735">
    <property type="entry name" value="NAD(P)-binding Rossmann-fold domains"/>
    <property type="match status" value="1"/>
</dbReference>
<comment type="similarity">
    <text evidence="1 3">Belongs to the short-chain dehydrogenases/reductases (SDR) family.</text>
</comment>
<proteinExistence type="inferred from homology"/>
<dbReference type="InterPro" id="IPR002347">
    <property type="entry name" value="SDR_fam"/>
</dbReference>
<evidence type="ECO:0000313" key="4">
    <source>
        <dbReference type="EMBL" id="OQP47933.1"/>
    </source>
</evidence>
<evidence type="ECO:0000313" key="5">
    <source>
        <dbReference type="Proteomes" id="UP000192610"/>
    </source>
</evidence>
<comment type="caution">
    <text evidence="4">The sequence shown here is derived from an EMBL/GenBank/DDBJ whole genome shotgun (WGS) entry which is preliminary data.</text>
</comment>
<dbReference type="Proteomes" id="UP000192610">
    <property type="component" value="Unassembled WGS sequence"/>
</dbReference>
<sequence length="278" mass="30871">MNKTMLITGASSGIGKATSLYFAQQGWNVIATMRNPEKEKDLVKEPNIFVTRLEVTEPASIQTAVQQGIEKFGQIDVLINNAGYGQQGLFEAVSPEKIQEQFEVNVFGLMHVTRAILPHFRSNKGGVVLNVSSGAGLLTTPLLSIYSASKYAVEGFTESLAYELESQNIKVKLVEPGYIATPFNEKTITSFAYDPSLSDYQAFSEELAAFFKNFEGSNTFTANDVARLIYNAVTDNTHRLRYLAGPDIEQLVNARIGKTDQEYQHFLRGIFRPNSFKN</sequence>
<dbReference type="OrthoDB" id="9786056at2"/>
<dbReference type="PRINTS" id="PR00081">
    <property type="entry name" value="GDHRDH"/>
</dbReference>
<dbReference type="STRING" id="354355.SAMN05660816_06694"/>
<evidence type="ECO:0000256" key="1">
    <source>
        <dbReference type="ARBA" id="ARBA00006484"/>
    </source>
</evidence>
<dbReference type="RefSeq" id="WP_081200701.1">
    <property type="nucleotide sequence ID" value="NZ_FOCZ01000023.1"/>
</dbReference>
<dbReference type="GO" id="GO:0016491">
    <property type="term" value="F:oxidoreductase activity"/>
    <property type="evidence" value="ECO:0007669"/>
    <property type="project" value="UniProtKB-KW"/>
</dbReference>
<dbReference type="EMBL" id="LVXG01000020">
    <property type="protein sequence ID" value="OQP47933.1"/>
    <property type="molecule type" value="Genomic_DNA"/>
</dbReference>
<dbReference type="InterPro" id="IPR036291">
    <property type="entry name" value="NAD(P)-bd_dom_sf"/>
</dbReference>
<evidence type="ECO:0000256" key="3">
    <source>
        <dbReference type="RuleBase" id="RU000363"/>
    </source>
</evidence>
<name>A0A1V9EP47_9BACT</name>
<accession>A0A1V9EP47</accession>
<dbReference type="InterPro" id="IPR051911">
    <property type="entry name" value="SDR_oxidoreductase"/>
</dbReference>
<dbReference type="Gene3D" id="3.40.50.720">
    <property type="entry name" value="NAD(P)-binding Rossmann-like Domain"/>
    <property type="match status" value="1"/>
</dbReference>
<dbReference type="CDD" id="cd05374">
    <property type="entry name" value="17beta-HSD-like_SDR_c"/>
    <property type="match status" value="1"/>
</dbReference>
<keyword evidence="2" id="KW-0560">Oxidoreductase</keyword>
<keyword evidence="5" id="KW-1185">Reference proteome</keyword>
<dbReference type="Pfam" id="PF00106">
    <property type="entry name" value="adh_short"/>
    <property type="match status" value="1"/>
</dbReference>
<dbReference type="PROSITE" id="PS00061">
    <property type="entry name" value="ADH_SHORT"/>
    <property type="match status" value="1"/>
</dbReference>
<dbReference type="PANTHER" id="PTHR43976">
    <property type="entry name" value="SHORT CHAIN DEHYDROGENASE"/>
    <property type="match status" value="1"/>
</dbReference>
<reference evidence="5" key="1">
    <citation type="submission" date="2016-04" db="EMBL/GenBank/DDBJ databases">
        <authorList>
            <person name="Chen L."/>
            <person name="Zhuang W."/>
            <person name="Wang G."/>
        </authorList>
    </citation>
    <scope>NUCLEOTIDE SEQUENCE [LARGE SCALE GENOMIC DNA]</scope>
    <source>
        <strain evidence="5">17621</strain>
    </source>
</reference>
<gene>
    <name evidence="4" type="ORF">A4H97_30480</name>
</gene>
<organism evidence="4 5">
    <name type="scientific">Niastella yeongjuensis</name>
    <dbReference type="NCBI Taxonomy" id="354355"/>
    <lineage>
        <taxon>Bacteria</taxon>
        <taxon>Pseudomonadati</taxon>
        <taxon>Bacteroidota</taxon>
        <taxon>Chitinophagia</taxon>
        <taxon>Chitinophagales</taxon>
        <taxon>Chitinophagaceae</taxon>
        <taxon>Niastella</taxon>
    </lineage>
</organism>
<dbReference type="InterPro" id="IPR020904">
    <property type="entry name" value="Sc_DH/Rdtase_CS"/>
</dbReference>
<dbReference type="PANTHER" id="PTHR43976:SF16">
    <property type="entry name" value="SHORT-CHAIN DEHYDROGENASE_REDUCTASE FAMILY PROTEIN"/>
    <property type="match status" value="1"/>
</dbReference>
<evidence type="ECO:0000256" key="2">
    <source>
        <dbReference type="ARBA" id="ARBA00023002"/>
    </source>
</evidence>